<evidence type="ECO:0000313" key="3">
    <source>
        <dbReference type="Proteomes" id="UP000198828"/>
    </source>
</evidence>
<feature type="transmembrane region" description="Helical" evidence="1">
    <location>
        <begin position="73"/>
        <end position="92"/>
    </location>
</feature>
<dbReference type="RefSeq" id="WP_093752163.1">
    <property type="nucleotide sequence ID" value="NZ_BSYN01000007.1"/>
</dbReference>
<dbReference type="OrthoDB" id="9812068at2"/>
<evidence type="ECO:0008006" key="4">
    <source>
        <dbReference type="Google" id="ProtNLM"/>
    </source>
</evidence>
<evidence type="ECO:0000256" key="1">
    <source>
        <dbReference type="SAM" id="Phobius"/>
    </source>
</evidence>
<gene>
    <name evidence="2" type="ORF">SAMN05660923_01388</name>
</gene>
<keyword evidence="1" id="KW-0812">Transmembrane</keyword>
<keyword evidence="1" id="KW-0472">Membrane</keyword>
<feature type="transmembrane region" description="Helical" evidence="1">
    <location>
        <begin position="104"/>
        <end position="123"/>
    </location>
</feature>
<dbReference type="EMBL" id="FNNG01000005">
    <property type="protein sequence ID" value="SDW89768.1"/>
    <property type="molecule type" value="Genomic_DNA"/>
</dbReference>
<protein>
    <recommendedName>
        <fullName evidence="4">VanZ like family protein</fullName>
    </recommendedName>
</protein>
<keyword evidence="1" id="KW-1133">Transmembrane helix</keyword>
<feature type="transmembrane region" description="Helical" evidence="1">
    <location>
        <begin position="160"/>
        <end position="179"/>
    </location>
</feature>
<accession>A0A1H2XAI5</accession>
<name>A0A1H2XAI5_9FIRM</name>
<proteinExistence type="predicted"/>
<feature type="transmembrane region" description="Helical" evidence="1">
    <location>
        <begin position="129"/>
        <end position="148"/>
    </location>
</feature>
<sequence>MNSNNKTLIINKYLNLLTLILLILIILIYFFQFDIVRGNRIKDIPNIIKYNSFKFNISNIYSNAFFYGVNAKFIIYLIIFNMFIFIPIGCMLNIQKISKKKSIIMLLIISLLYELIKSLLHISQLGIDMVFLHFIGLYLGYLITDYYLNNERDRFLKKGILLIIFFLIFSFVLQFRIIYEFFFVDPNFKTEQNFIEEEDIFNGVVEAEWGKLYDPYKKYLESITKYRQLKGKFKGVLLEDNYLFINISGEIHNFRIDEESKIIDKQVLDYDYNKIFVHPRLNDILSYDLDDKAMNKINERLAILVSSDSEVHVIFDENNTLKFLCITSELYKSGVNKF</sequence>
<evidence type="ECO:0000313" key="2">
    <source>
        <dbReference type="EMBL" id="SDW89768.1"/>
    </source>
</evidence>
<feature type="transmembrane region" description="Helical" evidence="1">
    <location>
        <begin position="12"/>
        <end position="31"/>
    </location>
</feature>
<organism evidence="2 3">
    <name type="scientific">Tepidimicrobium xylanilyticum</name>
    <dbReference type="NCBI Taxonomy" id="1123352"/>
    <lineage>
        <taxon>Bacteria</taxon>
        <taxon>Bacillati</taxon>
        <taxon>Bacillota</taxon>
        <taxon>Tissierellia</taxon>
        <taxon>Tissierellales</taxon>
        <taxon>Tepidimicrobiaceae</taxon>
        <taxon>Tepidimicrobium</taxon>
    </lineage>
</organism>
<dbReference type="Proteomes" id="UP000198828">
    <property type="component" value="Unassembled WGS sequence"/>
</dbReference>
<dbReference type="AlphaFoldDB" id="A0A1H2XAI5"/>
<keyword evidence="3" id="KW-1185">Reference proteome</keyword>
<reference evidence="2 3" key="1">
    <citation type="submission" date="2016-10" db="EMBL/GenBank/DDBJ databases">
        <authorList>
            <person name="de Groot N.N."/>
        </authorList>
    </citation>
    <scope>NUCLEOTIDE SEQUENCE [LARGE SCALE GENOMIC DNA]</scope>
    <source>
        <strain evidence="2 3">DSM 23310</strain>
    </source>
</reference>